<dbReference type="RefSeq" id="WP_191142441.1">
    <property type="nucleotide sequence ID" value="NZ_JACXAH010000022.1"/>
</dbReference>
<dbReference type="Gene3D" id="3.60.15.10">
    <property type="entry name" value="Ribonuclease Z/Hydroxyacylglutathione hydrolase-like"/>
    <property type="match status" value="1"/>
</dbReference>
<dbReference type="PANTHER" id="PTHR23131">
    <property type="entry name" value="ENDORIBONUCLEASE LACTB2"/>
    <property type="match status" value="1"/>
</dbReference>
<sequence>MTTYTTSIKDVDQEVNTLRCQFQAVGSTFAFCVYHVDGLLIDTGPPRAPHIVEPFVQNHSPQKIFITHHHEDHLGNAKRFQDQYQIPVYMSEATNQTISSIKDIPFYRRMVWGNPQWPEAQIIQKEICTEKYCFQMIPTPGHCSDHHVLFEEQNGWLFAGDLYIGTHLKTGFRGEYVMDMIQSIESLLNLPITTLFCGHAGIISNGKTALSKKLDFLNRLVNDVRQLQKKGYSAHQVTSKLFRRNWFAESFSFGGMSPFHLVNSIYREII</sequence>
<dbReference type="InterPro" id="IPR001279">
    <property type="entry name" value="Metallo-B-lactamas"/>
</dbReference>
<dbReference type="InterPro" id="IPR050662">
    <property type="entry name" value="Sec-metab_biosynth-thioest"/>
</dbReference>
<name>A0A926RUR7_9BACL</name>
<dbReference type="SUPFAM" id="SSF56281">
    <property type="entry name" value="Metallo-hydrolase/oxidoreductase"/>
    <property type="match status" value="1"/>
</dbReference>
<dbReference type="Proteomes" id="UP000661691">
    <property type="component" value="Unassembled WGS sequence"/>
</dbReference>
<feature type="domain" description="Metallo-beta-lactamase" evidence="1">
    <location>
        <begin position="29"/>
        <end position="199"/>
    </location>
</feature>
<dbReference type="InterPro" id="IPR036866">
    <property type="entry name" value="RibonucZ/Hydroxyglut_hydro"/>
</dbReference>
<dbReference type="PANTHER" id="PTHR23131:SF0">
    <property type="entry name" value="ENDORIBONUCLEASE LACTB2"/>
    <property type="match status" value="1"/>
</dbReference>
<dbReference type="EMBL" id="JACXAH010000022">
    <property type="protein sequence ID" value="MBD1373318.1"/>
    <property type="molecule type" value="Genomic_DNA"/>
</dbReference>
<dbReference type="CDD" id="cd06262">
    <property type="entry name" value="metallo-hydrolase-like_MBL-fold"/>
    <property type="match status" value="1"/>
</dbReference>
<proteinExistence type="predicted"/>
<keyword evidence="3" id="KW-1185">Reference proteome</keyword>
<comment type="caution">
    <text evidence="2">The sequence shown here is derived from an EMBL/GenBank/DDBJ whole genome shotgun (WGS) entry which is preliminary data.</text>
</comment>
<accession>A0A926RUR7</accession>
<dbReference type="Pfam" id="PF00753">
    <property type="entry name" value="Lactamase_B"/>
    <property type="match status" value="1"/>
</dbReference>
<evidence type="ECO:0000313" key="3">
    <source>
        <dbReference type="Proteomes" id="UP000661691"/>
    </source>
</evidence>
<dbReference type="SMART" id="SM00849">
    <property type="entry name" value="Lactamase_B"/>
    <property type="match status" value="1"/>
</dbReference>
<evidence type="ECO:0000313" key="2">
    <source>
        <dbReference type="EMBL" id="MBD1373318.1"/>
    </source>
</evidence>
<evidence type="ECO:0000259" key="1">
    <source>
        <dbReference type="SMART" id="SM00849"/>
    </source>
</evidence>
<dbReference type="AlphaFoldDB" id="A0A926RUR7"/>
<organism evidence="2 3">
    <name type="scientific">Polycladospora coralii</name>
    <dbReference type="NCBI Taxonomy" id="2771432"/>
    <lineage>
        <taxon>Bacteria</taxon>
        <taxon>Bacillati</taxon>
        <taxon>Bacillota</taxon>
        <taxon>Bacilli</taxon>
        <taxon>Bacillales</taxon>
        <taxon>Thermoactinomycetaceae</taxon>
        <taxon>Polycladospora</taxon>
    </lineage>
</organism>
<reference evidence="3" key="1">
    <citation type="submission" date="2022-10" db="EMBL/GenBank/DDBJ databases">
        <title>A novel bacterium of genus Hazenella, isolated from South China Sea.</title>
        <authorList>
            <person name="Huang H."/>
            <person name="Mo K."/>
            <person name="Hu Y."/>
        </authorList>
    </citation>
    <scope>NUCLEOTIDE SEQUENCE [LARGE SCALE GENOMIC DNA]</scope>
    <source>
        <strain evidence="3">IB182357</strain>
    </source>
</reference>
<protein>
    <submittedName>
        <fullName evidence="2">MBL fold metallo-hydrolase</fullName>
    </submittedName>
</protein>
<gene>
    <name evidence="2" type="ORF">IC620_13270</name>
</gene>